<proteinExistence type="predicted"/>
<sequence>MTKCAGCRVRHLNCDTHPTCIECEKSDRVCVPFNVRFRHLVCPSERITRADYSRHQFFFDGEQTWIDTNGKLEFVARSDSSADASPTNELENKIFDAVSLNAEPRAALLGQPSSTFVFGSTSHTPTVQASVLDEDPPDCLAALEQETLWQDRNLYGSVKSLTDDPAARFFYMAKHLLTTHDPNLPRIGPRMKSAAVAMQETALSYVRALVGIAVWNNFIPARFTASLAIIICDSWFMDRREQEALLDFMRDASRCSGWERQNAQRRLVDEWGWKEE</sequence>
<name>A0AAE0DJ16_9LECA</name>
<keyword evidence="2" id="KW-1185">Reference proteome</keyword>
<reference evidence="1" key="1">
    <citation type="submission" date="2022-11" db="EMBL/GenBank/DDBJ databases">
        <title>Chromosomal genome sequence assembly and mating type (MAT) locus characterization of the leprose asexual lichenized fungus Lepraria neglecta (Nyl.) Erichsen.</title>
        <authorList>
            <person name="Allen J.L."/>
            <person name="Pfeffer B."/>
        </authorList>
    </citation>
    <scope>NUCLEOTIDE SEQUENCE</scope>
    <source>
        <strain evidence="1">Allen 5258</strain>
    </source>
</reference>
<evidence type="ECO:0000313" key="2">
    <source>
        <dbReference type="Proteomes" id="UP001276659"/>
    </source>
</evidence>
<dbReference type="Proteomes" id="UP001276659">
    <property type="component" value="Unassembled WGS sequence"/>
</dbReference>
<accession>A0AAE0DJ16</accession>
<comment type="caution">
    <text evidence="1">The sequence shown here is derived from an EMBL/GenBank/DDBJ whole genome shotgun (WGS) entry which is preliminary data.</text>
</comment>
<evidence type="ECO:0000313" key="1">
    <source>
        <dbReference type="EMBL" id="KAK3168823.1"/>
    </source>
</evidence>
<dbReference type="AlphaFoldDB" id="A0AAE0DJ16"/>
<dbReference type="EMBL" id="JASNWA010000010">
    <property type="protein sequence ID" value="KAK3168823.1"/>
    <property type="molecule type" value="Genomic_DNA"/>
</dbReference>
<evidence type="ECO:0008006" key="3">
    <source>
        <dbReference type="Google" id="ProtNLM"/>
    </source>
</evidence>
<protein>
    <recommendedName>
        <fullName evidence="3">Zn(2)-C6 fungal-type domain-containing protein</fullName>
    </recommendedName>
</protein>
<organism evidence="1 2">
    <name type="scientific">Lepraria neglecta</name>
    <dbReference type="NCBI Taxonomy" id="209136"/>
    <lineage>
        <taxon>Eukaryota</taxon>
        <taxon>Fungi</taxon>
        <taxon>Dikarya</taxon>
        <taxon>Ascomycota</taxon>
        <taxon>Pezizomycotina</taxon>
        <taxon>Lecanoromycetes</taxon>
        <taxon>OSLEUM clade</taxon>
        <taxon>Lecanoromycetidae</taxon>
        <taxon>Lecanorales</taxon>
        <taxon>Lecanorineae</taxon>
        <taxon>Stereocaulaceae</taxon>
        <taxon>Lepraria</taxon>
    </lineage>
</organism>
<gene>
    <name evidence="1" type="ORF">OEA41_005271</name>
</gene>